<feature type="transmembrane region" description="Helical" evidence="1">
    <location>
        <begin position="181"/>
        <end position="202"/>
    </location>
</feature>
<comment type="caution">
    <text evidence="3">The sequence shown here is derived from an EMBL/GenBank/DDBJ whole genome shotgun (WGS) entry which is preliminary data.</text>
</comment>
<keyword evidence="3" id="KW-0645">Protease</keyword>
<dbReference type="RefSeq" id="WP_120058908.1">
    <property type="nucleotide sequence ID" value="NZ_QYRP01000002.1"/>
</dbReference>
<dbReference type="Proteomes" id="UP000276542">
    <property type="component" value="Unassembled WGS sequence"/>
</dbReference>
<organism evidence="3 4">
    <name type="scientific">Nocardioides cavernaquae</name>
    <dbReference type="NCBI Taxonomy" id="2321396"/>
    <lineage>
        <taxon>Bacteria</taxon>
        <taxon>Bacillati</taxon>
        <taxon>Actinomycetota</taxon>
        <taxon>Actinomycetes</taxon>
        <taxon>Propionibacteriales</taxon>
        <taxon>Nocardioidaceae</taxon>
        <taxon>Nocardioides</taxon>
    </lineage>
</organism>
<dbReference type="GO" id="GO:0080120">
    <property type="term" value="P:CAAX-box protein maturation"/>
    <property type="evidence" value="ECO:0007669"/>
    <property type="project" value="UniProtKB-ARBA"/>
</dbReference>
<dbReference type="GO" id="GO:0006508">
    <property type="term" value="P:proteolysis"/>
    <property type="evidence" value="ECO:0007669"/>
    <property type="project" value="UniProtKB-KW"/>
</dbReference>
<feature type="transmembrane region" description="Helical" evidence="1">
    <location>
        <begin position="208"/>
        <end position="228"/>
    </location>
</feature>
<keyword evidence="1" id="KW-0472">Membrane</keyword>
<sequence>MQGDLAYHQLQRSGPRGWWRPLLGTLALVATMVGGGLVLLVAALLQGAFTGASADELTDLATLSDPGPVMFAALLLSLGLLVPVAFVVSWSLHGITPGWLTSVAGRVRWRYLFDCLGLAVVALIAMIAVSAVLPTGTREEITAQPHPFDARLAYLLLLALLLTPLQAAGEEYVFRGYLMQVFGGFLPTALAVLVPAILFAVAHGAQSLPVFIDRLAFGLVAGVLVLLTGGLEAGLAMHIVNNWVAFGLAVVLGNLGDSLHPSGGTWWSLPGTVVQSLTYFALAVWLARKQGLATRTALPGQSV</sequence>
<dbReference type="PANTHER" id="PTHR36435">
    <property type="entry name" value="SLR1288 PROTEIN"/>
    <property type="match status" value="1"/>
</dbReference>
<dbReference type="GO" id="GO:0008237">
    <property type="term" value="F:metallopeptidase activity"/>
    <property type="evidence" value="ECO:0007669"/>
    <property type="project" value="UniProtKB-KW"/>
</dbReference>
<evidence type="ECO:0000256" key="1">
    <source>
        <dbReference type="SAM" id="Phobius"/>
    </source>
</evidence>
<feature type="transmembrane region" description="Helical" evidence="1">
    <location>
        <begin position="235"/>
        <end position="255"/>
    </location>
</feature>
<keyword evidence="1" id="KW-0812">Transmembrane</keyword>
<feature type="transmembrane region" description="Helical" evidence="1">
    <location>
        <begin position="152"/>
        <end position="169"/>
    </location>
</feature>
<name>A0A3A5HAC3_9ACTN</name>
<dbReference type="EMBL" id="QYRP01000002">
    <property type="protein sequence ID" value="RJS45004.1"/>
    <property type="molecule type" value="Genomic_DNA"/>
</dbReference>
<keyword evidence="3" id="KW-0482">Metalloprotease</keyword>
<dbReference type="OrthoDB" id="2680086at2"/>
<dbReference type="InterPro" id="IPR052710">
    <property type="entry name" value="CAAX_protease"/>
</dbReference>
<dbReference type="AlphaFoldDB" id="A0A3A5HAC3"/>
<dbReference type="InterPro" id="IPR003675">
    <property type="entry name" value="Rce1/LyrA-like_dom"/>
</dbReference>
<dbReference type="PANTHER" id="PTHR36435:SF1">
    <property type="entry name" value="CAAX AMINO TERMINAL PROTEASE FAMILY PROTEIN"/>
    <property type="match status" value="1"/>
</dbReference>
<feature type="transmembrane region" description="Helical" evidence="1">
    <location>
        <begin position="69"/>
        <end position="90"/>
    </location>
</feature>
<dbReference type="Pfam" id="PF02517">
    <property type="entry name" value="Rce1-like"/>
    <property type="match status" value="1"/>
</dbReference>
<keyword evidence="4" id="KW-1185">Reference proteome</keyword>
<feature type="domain" description="CAAX prenyl protease 2/Lysostaphin resistance protein A-like" evidence="2">
    <location>
        <begin position="155"/>
        <end position="244"/>
    </location>
</feature>
<evidence type="ECO:0000259" key="2">
    <source>
        <dbReference type="Pfam" id="PF02517"/>
    </source>
</evidence>
<reference evidence="4" key="1">
    <citation type="submission" date="2018-09" db="EMBL/GenBank/DDBJ databases">
        <authorList>
            <person name="Zhu H."/>
        </authorList>
    </citation>
    <scope>NUCLEOTIDE SEQUENCE [LARGE SCALE GENOMIC DNA]</scope>
    <source>
        <strain evidence="4">K1W22B-1</strain>
    </source>
</reference>
<keyword evidence="1" id="KW-1133">Transmembrane helix</keyword>
<proteinExistence type="predicted"/>
<accession>A0A3A5HAC3</accession>
<evidence type="ECO:0000313" key="4">
    <source>
        <dbReference type="Proteomes" id="UP000276542"/>
    </source>
</evidence>
<protein>
    <submittedName>
        <fullName evidence="3">CPBP family intramembrane metalloprotease</fullName>
    </submittedName>
</protein>
<evidence type="ECO:0000313" key="3">
    <source>
        <dbReference type="EMBL" id="RJS45004.1"/>
    </source>
</evidence>
<feature type="transmembrane region" description="Helical" evidence="1">
    <location>
        <begin position="21"/>
        <end position="49"/>
    </location>
</feature>
<keyword evidence="3" id="KW-0378">Hydrolase</keyword>
<feature type="transmembrane region" description="Helical" evidence="1">
    <location>
        <begin position="267"/>
        <end position="287"/>
    </location>
</feature>
<gene>
    <name evidence="3" type="ORF">D4739_01265</name>
</gene>
<feature type="transmembrane region" description="Helical" evidence="1">
    <location>
        <begin position="111"/>
        <end position="132"/>
    </location>
</feature>
<dbReference type="GO" id="GO:0004175">
    <property type="term" value="F:endopeptidase activity"/>
    <property type="evidence" value="ECO:0007669"/>
    <property type="project" value="UniProtKB-ARBA"/>
</dbReference>